<sequence>MPSGIRGKTMALRIGALALAASLIAGGVAAQERDLRPFCPDRPGKGDSTCVIDPGVIQIEVGLFDGFEQEDDATRVEGWAAGSVTVRYGVGPRTEVQAGVSLATREEATDRATGLAGTAEGIGDLFLAMRHSLINPDGEPFGMAVTVFGTVPTGDDEVRASGIEAGVALPMAFDTGSEWSLGVSPFIEAIRDADGEGSHAAYSLVIGTDRGFGDWTLGAEVWISHDDDPLGSTTPSTLDLIAVWSPPSLPDAQLDFGLNFGLNDDAPDIEFGVGLARRF</sequence>
<evidence type="ECO:0000256" key="1">
    <source>
        <dbReference type="SAM" id="SignalP"/>
    </source>
</evidence>
<dbReference type="Pfam" id="PF13557">
    <property type="entry name" value="Phenol_MetA_deg"/>
    <property type="match status" value="1"/>
</dbReference>
<organism evidence="2 3">
    <name type="scientific">Brevundimonas subvibrioides</name>
    <dbReference type="NCBI Taxonomy" id="74313"/>
    <lineage>
        <taxon>Bacteria</taxon>
        <taxon>Pseudomonadati</taxon>
        <taxon>Pseudomonadota</taxon>
        <taxon>Alphaproteobacteria</taxon>
        <taxon>Caulobacterales</taxon>
        <taxon>Caulobacteraceae</taxon>
        <taxon>Brevundimonas</taxon>
    </lineage>
</organism>
<proteinExistence type="predicted"/>
<dbReference type="Proteomes" id="UP000215595">
    <property type="component" value="Unassembled WGS sequence"/>
</dbReference>
<accession>A0A258FP34</accession>
<feature type="chain" id="PRO_5012039396" description="Transporter" evidence="1">
    <location>
        <begin position="31"/>
        <end position="279"/>
    </location>
</feature>
<name>A0A258FP34_9CAUL</name>
<feature type="signal peptide" evidence="1">
    <location>
        <begin position="1"/>
        <end position="30"/>
    </location>
</feature>
<dbReference type="EMBL" id="NCEB01000009">
    <property type="protein sequence ID" value="OYX34360.1"/>
    <property type="molecule type" value="Genomic_DNA"/>
</dbReference>
<protein>
    <recommendedName>
        <fullName evidence="4">Transporter</fullName>
    </recommendedName>
</protein>
<dbReference type="InterPro" id="IPR025737">
    <property type="entry name" value="FApF"/>
</dbReference>
<evidence type="ECO:0000313" key="2">
    <source>
        <dbReference type="EMBL" id="OYX34360.1"/>
    </source>
</evidence>
<reference evidence="2 3" key="1">
    <citation type="submission" date="2017-03" db="EMBL/GenBank/DDBJ databases">
        <title>Lifting the veil on microbial sulfur biogeochemistry in mining wastewaters.</title>
        <authorList>
            <person name="Kantor R.S."/>
            <person name="Colenbrander Nelson T."/>
            <person name="Marshall S."/>
            <person name="Bennett D."/>
            <person name="Apte S."/>
            <person name="Camacho D."/>
            <person name="Thomas B.C."/>
            <person name="Warren L.A."/>
            <person name="Banfield J.F."/>
        </authorList>
    </citation>
    <scope>NUCLEOTIDE SEQUENCE [LARGE SCALE GENOMIC DNA]</scope>
    <source>
        <strain evidence="2">32-69-9</strain>
    </source>
</reference>
<evidence type="ECO:0008006" key="4">
    <source>
        <dbReference type="Google" id="ProtNLM"/>
    </source>
</evidence>
<keyword evidence="1" id="KW-0732">Signal</keyword>
<comment type="caution">
    <text evidence="2">The sequence shown here is derived from an EMBL/GenBank/DDBJ whole genome shotgun (WGS) entry which is preliminary data.</text>
</comment>
<evidence type="ECO:0000313" key="3">
    <source>
        <dbReference type="Proteomes" id="UP000215595"/>
    </source>
</evidence>
<dbReference type="AlphaFoldDB" id="A0A258FP34"/>
<gene>
    <name evidence="2" type="ORF">B7Z01_05795</name>
</gene>